<dbReference type="InterPro" id="IPR033872">
    <property type="entry name" value="nsLTP2"/>
</dbReference>
<dbReference type="GeneID" id="109233807"/>
<evidence type="ECO:0000313" key="6">
    <source>
        <dbReference type="Proteomes" id="UP000187609"/>
    </source>
</evidence>
<keyword evidence="2" id="KW-0446">Lipid-binding</keyword>
<dbReference type="OMA" id="AACCSKM"/>
<name>A0A1J6HX71_NICAT</name>
<keyword evidence="1" id="KW-0813">Transport</keyword>
<evidence type="ECO:0000256" key="1">
    <source>
        <dbReference type="ARBA" id="ARBA00022448"/>
    </source>
</evidence>
<feature type="signal peptide" evidence="3">
    <location>
        <begin position="1"/>
        <end position="23"/>
    </location>
</feature>
<feature type="domain" description="Bifunctional inhibitor/plant lipid transfer protein/seed storage helical" evidence="4">
    <location>
        <begin position="29"/>
        <end position="94"/>
    </location>
</feature>
<dbReference type="Pfam" id="PF00234">
    <property type="entry name" value="Tryp_alpha_amyl"/>
    <property type="match status" value="1"/>
</dbReference>
<dbReference type="STRING" id="49451.A0A1J6HX71"/>
<dbReference type="Proteomes" id="UP000187609">
    <property type="component" value="Unassembled WGS sequence"/>
</dbReference>
<dbReference type="GO" id="GO:0008289">
    <property type="term" value="F:lipid binding"/>
    <property type="evidence" value="ECO:0007669"/>
    <property type="project" value="UniProtKB-KW"/>
</dbReference>
<feature type="chain" id="PRO_5009639267" evidence="3">
    <location>
        <begin position="24"/>
        <end position="94"/>
    </location>
</feature>
<protein>
    <submittedName>
        <fullName evidence="5">Non-specific lipid-transfer protein akcs9</fullName>
    </submittedName>
</protein>
<dbReference type="Gene3D" id="1.10.110.10">
    <property type="entry name" value="Plant lipid-transfer and hydrophobic proteins"/>
    <property type="match status" value="1"/>
</dbReference>
<dbReference type="KEGG" id="nau:109233807"/>
<dbReference type="EMBL" id="MJEQ01037192">
    <property type="protein sequence ID" value="OIS97421.1"/>
    <property type="molecule type" value="Genomic_DNA"/>
</dbReference>
<organism evidence="5 6">
    <name type="scientific">Nicotiana attenuata</name>
    <name type="common">Coyote tobacco</name>
    <dbReference type="NCBI Taxonomy" id="49451"/>
    <lineage>
        <taxon>Eukaryota</taxon>
        <taxon>Viridiplantae</taxon>
        <taxon>Streptophyta</taxon>
        <taxon>Embryophyta</taxon>
        <taxon>Tracheophyta</taxon>
        <taxon>Spermatophyta</taxon>
        <taxon>Magnoliopsida</taxon>
        <taxon>eudicotyledons</taxon>
        <taxon>Gunneridae</taxon>
        <taxon>Pentapetalae</taxon>
        <taxon>asterids</taxon>
        <taxon>lamiids</taxon>
        <taxon>Solanales</taxon>
        <taxon>Solanaceae</taxon>
        <taxon>Nicotianoideae</taxon>
        <taxon>Nicotianeae</taxon>
        <taxon>Nicotiana</taxon>
    </lineage>
</organism>
<dbReference type="SUPFAM" id="SSF47699">
    <property type="entry name" value="Bifunctional inhibitor/lipid-transfer protein/seed storage 2S albumin"/>
    <property type="match status" value="1"/>
</dbReference>
<keyword evidence="3" id="KW-0732">Signal</keyword>
<dbReference type="OrthoDB" id="665742at2759"/>
<sequence length="94" mass="9835">MKAGSFLAMIFVVTLVLLGELQASEAVTCSASQLSECVGAVTSSQPPSSACCSKMREQQPCLCGYMKDPSLRQYVNSPNARRVANACGVAVPSC</sequence>
<dbReference type="SMR" id="A0A1J6HX71"/>
<dbReference type="Gramene" id="OIS97421">
    <property type="protein sequence ID" value="OIS97421"/>
    <property type="gene ID" value="A4A49_09142"/>
</dbReference>
<dbReference type="PANTHER" id="PTHR33214:SF81">
    <property type="entry name" value="NON-SPECIFIC LIPID-TRANSFER PROTEIN 2-LIKE"/>
    <property type="match status" value="1"/>
</dbReference>
<accession>A0A1J6HX71</accession>
<dbReference type="CDD" id="cd01959">
    <property type="entry name" value="nsLTP2"/>
    <property type="match status" value="1"/>
</dbReference>
<dbReference type="GO" id="GO:0006869">
    <property type="term" value="P:lipid transport"/>
    <property type="evidence" value="ECO:0007669"/>
    <property type="project" value="InterPro"/>
</dbReference>
<proteinExistence type="predicted"/>
<dbReference type="PANTHER" id="PTHR33214">
    <property type="entry name" value="BIFUNCTIONAL INHIBITOR/LIPID-TRANSFER PROTEIN/SEED STORAGE 2S ALBUMIN SUPERFAMILY PROTEIN"/>
    <property type="match status" value="1"/>
</dbReference>
<gene>
    <name evidence="5" type="primary">NLTP_11</name>
    <name evidence="5" type="ORF">A4A49_09142</name>
</gene>
<evidence type="ECO:0000256" key="3">
    <source>
        <dbReference type="SAM" id="SignalP"/>
    </source>
</evidence>
<comment type="caution">
    <text evidence="5">The sequence shown here is derived from an EMBL/GenBank/DDBJ whole genome shotgun (WGS) entry which is preliminary data.</text>
</comment>
<keyword evidence="6" id="KW-1185">Reference proteome</keyword>
<evidence type="ECO:0000256" key="2">
    <source>
        <dbReference type="ARBA" id="ARBA00023121"/>
    </source>
</evidence>
<dbReference type="InterPro" id="IPR036312">
    <property type="entry name" value="Bifun_inhib/LTP/seed_sf"/>
</dbReference>
<dbReference type="SMART" id="SM00499">
    <property type="entry name" value="AAI"/>
    <property type="match status" value="1"/>
</dbReference>
<evidence type="ECO:0000313" key="5">
    <source>
        <dbReference type="EMBL" id="OIS97421.1"/>
    </source>
</evidence>
<evidence type="ECO:0000259" key="4">
    <source>
        <dbReference type="SMART" id="SM00499"/>
    </source>
</evidence>
<dbReference type="InterPro" id="IPR016140">
    <property type="entry name" value="Bifunc_inhib/LTP/seed_store"/>
</dbReference>
<reference evidence="5" key="1">
    <citation type="submission" date="2016-11" db="EMBL/GenBank/DDBJ databases">
        <title>The genome of Nicotiana attenuata.</title>
        <authorList>
            <person name="Xu S."/>
            <person name="Brockmoeller T."/>
            <person name="Gaquerel E."/>
            <person name="Navarro A."/>
            <person name="Kuhl H."/>
            <person name="Gase K."/>
            <person name="Ling Z."/>
            <person name="Zhou W."/>
            <person name="Kreitzer C."/>
            <person name="Stanke M."/>
            <person name="Tang H."/>
            <person name="Lyons E."/>
            <person name="Pandey P."/>
            <person name="Pandey S.P."/>
            <person name="Timmermann B."/>
            <person name="Baldwin I.T."/>
        </authorList>
    </citation>
    <scope>NUCLEOTIDE SEQUENCE [LARGE SCALE GENOMIC DNA]</scope>
    <source>
        <strain evidence="5">UT</strain>
    </source>
</reference>
<dbReference type="AlphaFoldDB" id="A0A1J6HX71"/>